<dbReference type="GO" id="GO:0009360">
    <property type="term" value="C:DNA polymerase III complex"/>
    <property type="evidence" value="ECO:0007669"/>
    <property type="project" value="InterPro"/>
</dbReference>
<keyword evidence="3 11" id="KW-0548">Nucleotidyltransferase</keyword>
<dbReference type="GO" id="GO:0046872">
    <property type="term" value="F:metal ion binding"/>
    <property type="evidence" value="ECO:0007669"/>
    <property type="project" value="UniProtKB-KW"/>
</dbReference>
<reference evidence="14 15" key="2">
    <citation type="submission" date="2019-01" db="EMBL/GenBank/DDBJ databases">
        <title>Tautonia sociabilis, a novel thermotolerant planctomycete of Isosphaeraceae family, isolated from a 4000 m deep subterranean habitat.</title>
        <authorList>
            <person name="Kovaleva O.L."/>
            <person name="Elcheninov A.G."/>
            <person name="Van Heerden E."/>
            <person name="Toshchakov S.V."/>
            <person name="Novikov A."/>
            <person name="Bonch-Osmolovskaya E.A."/>
            <person name="Kublanov I.V."/>
        </authorList>
    </citation>
    <scope>NUCLEOTIDE SEQUENCE [LARGE SCALE GENOMIC DNA]</scope>
    <source>
        <strain evidence="14 15">GM2012</strain>
    </source>
</reference>
<proteinExistence type="inferred from homology"/>
<keyword evidence="2 11" id="KW-0808">Transferase</keyword>
<dbReference type="InterPro" id="IPR022754">
    <property type="entry name" value="DNA_pol_III_gamma-3"/>
</dbReference>
<evidence type="ECO:0000256" key="5">
    <source>
        <dbReference type="ARBA" id="ARBA00022723"/>
    </source>
</evidence>
<feature type="compositionally biased region" description="Low complexity" evidence="12">
    <location>
        <begin position="468"/>
        <end position="478"/>
    </location>
</feature>
<accession>A0A432MDY1</accession>
<feature type="region of interest" description="Disordered" evidence="12">
    <location>
        <begin position="446"/>
        <end position="528"/>
    </location>
</feature>
<evidence type="ECO:0000256" key="7">
    <source>
        <dbReference type="ARBA" id="ARBA00022833"/>
    </source>
</evidence>
<dbReference type="GO" id="GO:0003887">
    <property type="term" value="F:DNA-directed DNA polymerase activity"/>
    <property type="evidence" value="ECO:0007669"/>
    <property type="project" value="UniProtKB-KW"/>
</dbReference>
<name>A0A432MDY1_9BACT</name>
<keyword evidence="7" id="KW-0862">Zinc</keyword>
<dbReference type="Gene3D" id="1.10.8.60">
    <property type="match status" value="1"/>
</dbReference>
<dbReference type="InterPro" id="IPR012763">
    <property type="entry name" value="DNA_pol_III_sug/sutau_N"/>
</dbReference>
<keyword evidence="6 11" id="KW-0547">Nucleotide-binding</keyword>
<comment type="catalytic activity">
    <reaction evidence="10 11">
        <text>DNA(n) + a 2'-deoxyribonucleoside 5'-triphosphate = DNA(n+1) + diphosphate</text>
        <dbReference type="Rhea" id="RHEA:22508"/>
        <dbReference type="Rhea" id="RHEA-COMP:17339"/>
        <dbReference type="Rhea" id="RHEA-COMP:17340"/>
        <dbReference type="ChEBI" id="CHEBI:33019"/>
        <dbReference type="ChEBI" id="CHEBI:61560"/>
        <dbReference type="ChEBI" id="CHEBI:173112"/>
        <dbReference type="EC" id="2.7.7.7"/>
    </reaction>
</comment>
<feature type="compositionally biased region" description="Basic and acidic residues" evidence="12">
    <location>
        <begin position="645"/>
        <end position="658"/>
    </location>
</feature>
<dbReference type="Gene3D" id="1.20.272.10">
    <property type="match status" value="1"/>
</dbReference>
<evidence type="ECO:0000256" key="6">
    <source>
        <dbReference type="ARBA" id="ARBA00022741"/>
    </source>
</evidence>
<dbReference type="Pfam" id="PF12169">
    <property type="entry name" value="DNA_pol3_gamma3"/>
    <property type="match status" value="1"/>
</dbReference>
<dbReference type="InterPro" id="IPR045085">
    <property type="entry name" value="HLD_clamp_pol_III_gamma_tau"/>
</dbReference>
<evidence type="ECO:0000256" key="1">
    <source>
        <dbReference type="ARBA" id="ARBA00006360"/>
    </source>
</evidence>
<dbReference type="Proteomes" id="UP000280296">
    <property type="component" value="Unassembled WGS sequence"/>
</dbReference>
<feature type="compositionally biased region" description="Low complexity" evidence="12">
    <location>
        <begin position="49"/>
        <end position="60"/>
    </location>
</feature>
<feature type="region of interest" description="Disordered" evidence="12">
    <location>
        <begin position="1"/>
        <end position="66"/>
    </location>
</feature>
<dbReference type="GO" id="GO:0003677">
    <property type="term" value="F:DNA binding"/>
    <property type="evidence" value="ECO:0007669"/>
    <property type="project" value="InterPro"/>
</dbReference>
<dbReference type="EC" id="2.7.7.7" evidence="11"/>
<sequence>MIRLVPGGGGARIDRRRPTRARGTGSGSKQPPPLPWSPRLDGAPPVARTTSLTSLGSPSPDASGARAGAEAYTVVARRYRPQRFEDVVGQDHVVRALRNAIRLDRVAQAYLFSGTRGVGKTSMARIFAKALNCERGGPTETPCNECDTCRRIATGEDTDVIEIDGASNNGVESVRELRQGAGLRPIRSRYKIYYIDEVHMLSTSAFNALLKTLEEPPSHVKFVFATTEPNKIPITVLSRCQRFDFAGIGPERIVDQLATICDREGVEADREALHVVARRAAGSMRDAQSLLEQLLSSGGDRLTADRVHQVLGIAGDDRVLDLLDALADRDAGRALQLLDRAVDDGVQPTDVLNSSIEFLRDVLVIAAGADVPALAALPGQRERIAALARRWSLDTILAAQQILAEARGRLRGSPHTRLLVELALCRVARLEDLAELREVIALLSGMEPRSPASGGDGGKKKSAEPLTSAAMPASPAPRRSVDHGPGTNGHERTPEVVTRASAAEAEAEIEAERPSAPEPAVPSGSDPMDRLREAWAELAERAEDYKLPAHFRKLEPARLESPGVVVVPVPPAYNYLADRCEAPELRSRIESQLSEAIGRPVCFRFEREAAGPAASTASEPGSEAHRAILDDDFARQLVSRFEAQLRRVDARPEPEHSGRPGAGAGADPEDDREDSDD</sequence>
<feature type="compositionally biased region" description="Acidic residues" evidence="12">
    <location>
        <begin position="667"/>
        <end position="677"/>
    </location>
</feature>
<dbReference type="SUPFAM" id="SSF52540">
    <property type="entry name" value="P-loop containing nucleoside triphosphate hydrolases"/>
    <property type="match status" value="1"/>
</dbReference>
<comment type="subunit">
    <text evidence="11">DNA polymerase III contains a core (composed of alpha, epsilon and theta chains) that associates with a tau subunit. This core dimerizes to form the POLIII' complex. PolIII' associates with the gamma complex (composed of gamma, delta, delta', psi and chi chains) and with the beta chain to form the complete DNA polymerase III complex.</text>
</comment>
<evidence type="ECO:0000313" key="14">
    <source>
        <dbReference type="EMBL" id="RUL83303.1"/>
    </source>
</evidence>
<feature type="compositionally biased region" description="Gly residues" evidence="12">
    <location>
        <begin position="1"/>
        <end position="11"/>
    </location>
</feature>
<evidence type="ECO:0000256" key="12">
    <source>
        <dbReference type="SAM" id="MobiDB-lite"/>
    </source>
</evidence>
<dbReference type="GO" id="GO:0005524">
    <property type="term" value="F:ATP binding"/>
    <property type="evidence" value="ECO:0007669"/>
    <property type="project" value="UniProtKB-KW"/>
</dbReference>
<comment type="function">
    <text evidence="11">DNA polymerase III is a complex, multichain enzyme responsible for most of the replicative synthesis in bacteria. This DNA polymerase also exhibits 3' to 5' exonuclease activity.</text>
</comment>
<evidence type="ECO:0000256" key="2">
    <source>
        <dbReference type="ARBA" id="ARBA00022679"/>
    </source>
</evidence>
<dbReference type="Pfam" id="PF13177">
    <property type="entry name" value="DNA_pol3_delta2"/>
    <property type="match status" value="1"/>
</dbReference>
<evidence type="ECO:0000256" key="4">
    <source>
        <dbReference type="ARBA" id="ARBA00022705"/>
    </source>
</evidence>
<dbReference type="InterPro" id="IPR027417">
    <property type="entry name" value="P-loop_NTPase"/>
</dbReference>
<dbReference type="Pfam" id="PF22608">
    <property type="entry name" value="DNAX_ATPase_lid"/>
    <property type="match status" value="1"/>
</dbReference>
<dbReference type="FunFam" id="3.40.50.300:FF:000014">
    <property type="entry name" value="DNA polymerase III subunit gamma/tau"/>
    <property type="match status" value="1"/>
</dbReference>
<keyword evidence="9 11" id="KW-0239">DNA-directed DNA polymerase</keyword>
<dbReference type="EMBL" id="RYZH01000062">
    <property type="protein sequence ID" value="RUL83303.1"/>
    <property type="molecule type" value="Genomic_DNA"/>
</dbReference>
<evidence type="ECO:0000256" key="3">
    <source>
        <dbReference type="ARBA" id="ARBA00022695"/>
    </source>
</evidence>
<evidence type="ECO:0000256" key="10">
    <source>
        <dbReference type="ARBA" id="ARBA00049244"/>
    </source>
</evidence>
<dbReference type="CDD" id="cd18137">
    <property type="entry name" value="HLD_clamp_pol_III_gamma_tau"/>
    <property type="match status" value="1"/>
</dbReference>
<comment type="similarity">
    <text evidence="1 11">Belongs to the DnaX/STICHEL family.</text>
</comment>
<evidence type="ECO:0000256" key="8">
    <source>
        <dbReference type="ARBA" id="ARBA00022840"/>
    </source>
</evidence>
<dbReference type="SMART" id="SM00382">
    <property type="entry name" value="AAA"/>
    <property type="match status" value="1"/>
</dbReference>
<dbReference type="NCBIfam" id="NF004046">
    <property type="entry name" value="PRK05563.1"/>
    <property type="match status" value="1"/>
</dbReference>
<feature type="domain" description="AAA+ ATPase" evidence="13">
    <location>
        <begin position="106"/>
        <end position="249"/>
    </location>
</feature>
<evidence type="ECO:0000313" key="15">
    <source>
        <dbReference type="Proteomes" id="UP000280296"/>
    </source>
</evidence>
<dbReference type="FunFam" id="1.10.8.60:FF:000013">
    <property type="entry name" value="DNA polymerase III subunit gamma/tau"/>
    <property type="match status" value="1"/>
</dbReference>
<protein>
    <recommendedName>
        <fullName evidence="11">DNA polymerase III subunit gamma/tau</fullName>
        <ecNumber evidence="11">2.7.7.7</ecNumber>
    </recommendedName>
</protein>
<dbReference type="InterPro" id="IPR050238">
    <property type="entry name" value="DNA_Rep/Repair_Clamp_Loader"/>
</dbReference>
<dbReference type="AlphaFoldDB" id="A0A432MDY1"/>
<dbReference type="InterPro" id="IPR003593">
    <property type="entry name" value="AAA+_ATPase"/>
</dbReference>
<dbReference type="Gene3D" id="3.40.50.300">
    <property type="entry name" value="P-loop containing nucleotide triphosphate hydrolases"/>
    <property type="match status" value="1"/>
</dbReference>
<dbReference type="SUPFAM" id="SSF48019">
    <property type="entry name" value="post-AAA+ oligomerization domain-like"/>
    <property type="match status" value="1"/>
</dbReference>
<comment type="caution">
    <text evidence="14">The sequence shown here is derived from an EMBL/GenBank/DDBJ whole genome shotgun (WGS) entry which is preliminary data.</text>
</comment>
<evidence type="ECO:0000256" key="11">
    <source>
        <dbReference type="RuleBase" id="RU364063"/>
    </source>
</evidence>
<keyword evidence="15" id="KW-1185">Reference proteome</keyword>
<dbReference type="CDD" id="cd00009">
    <property type="entry name" value="AAA"/>
    <property type="match status" value="1"/>
</dbReference>
<dbReference type="InterPro" id="IPR008921">
    <property type="entry name" value="DNA_pol3_clamp-load_cplx_C"/>
</dbReference>
<feature type="region of interest" description="Disordered" evidence="12">
    <location>
        <begin position="645"/>
        <end position="677"/>
    </location>
</feature>
<reference evidence="14 15" key="1">
    <citation type="submission" date="2018-12" db="EMBL/GenBank/DDBJ databases">
        <authorList>
            <person name="Toschakov S.V."/>
        </authorList>
    </citation>
    <scope>NUCLEOTIDE SEQUENCE [LARGE SCALE GENOMIC DNA]</scope>
    <source>
        <strain evidence="14 15">GM2012</strain>
    </source>
</reference>
<keyword evidence="5" id="KW-0479">Metal-binding</keyword>
<evidence type="ECO:0000259" key="13">
    <source>
        <dbReference type="SMART" id="SM00382"/>
    </source>
</evidence>
<dbReference type="NCBIfam" id="TIGR02397">
    <property type="entry name" value="dnaX_nterm"/>
    <property type="match status" value="1"/>
</dbReference>
<dbReference type="PANTHER" id="PTHR11669">
    <property type="entry name" value="REPLICATION FACTOR C / DNA POLYMERASE III GAMMA-TAU SUBUNIT"/>
    <property type="match status" value="1"/>
</dbReference>
<dbReference type="PANTHER" id="PTHR11669:SF0">
    <property type="entry name" value="PROTEIN STICHEL-LIKE 2"/>
    <property type="match status" value="1"/>
</dbReference>
<organism evidence="14 15">
    <name type="scientific">Tautonia sociabilis</name>
    <dbReference type="NCBI Taxonomy" id="2080755"/>
    <lineage>
        <taxon>Bacteria</taxon>
        <taxon>Pseudomonadati</taxon>
        <taxon>Planctomycetota</taxon>
        <taxon>Planctomycetia</taxon>
        <taxon>Isosphaerales</taxon>
        <taxon>Isosphaeraceae</taxon>
        <taxon>Tautonia</taxon>
    </lineage>
</organism>
<evidence type="ECO:0000256" key="9">
    <source>
        <dbReference type="ARBA" id="ARBA00022932"/>
    </source>
</evidence>
<keyword evidence="8 11" id="KW-0067">ATP-binding</keyword>
<keyword evidence="4 11" id="KW-0235">DNA replication</keyword>
<gene>
    <name evidence="11 14" type="primary">dnaX</name>
    <name evidence="14" type="ORF">TsocGM_22395</name>
</gene>
<dbReference type="GO" id="GO:0006261">
    <property type="term" value="P:DNA-templated DNA replication"/>
    <property type="evidence" value="ECO:0007669"/>
    <property type="project" value="TreeGrafter"/>
</dbReference>